<gene>
    <name evidence="2" type="ORF">GGC33_07340</name>
</gene>
<sequence length="132" mass="15343">MMKRRGGFRQGAGRKPMWQNGETQTIRVPVALKDDLITIGRELDQGRGVIMGKTCSQLENIVERWEAKCEENQGQEWDNIRQLILEIKEVLAQRQNKGRIGNRHQHQQGQCHKKQMRRGNPNWVDTEADIVD</sequence>
<comment type="caution">
    <text evidence="2">The sequence shown here is derived from an EMBL/GenBank/DDBJ whole genome shotgun (WGS) entry which is preliminary data.</text>
</comment>
<evidence type="ECO:0000256" key="1">
    <source>
        <dbReference type="SAM" id="MobiDB-lite"/>
    </source>
</evidence>
<accession>A0A844GV44</accession>
<evidence type="ECO:0000313" key="2">
    <source>
        <dbReference type="EMBL" id="MTF38739.1"/>
    </source>
</evidence>
<dbReference type="EMBL" id="WMIA01000007">
    <property type="protein sequence ID" value="MTF38739.1"/>
    <property type="molecule type" value="Genomic_DNA"/>
</dbReference>
<name>A0A844GV44_9CHRO</name>
<dbReference type="RefSeq" id="WP_155083606.1">
    <property type="nucleotide sequence ID" value="NZ_WMIA01000007.1"/>
</dbReference>
<feature type="region of interest" description="Disordered" evidence="1">
    <location>
        <begin position="1"/>
        <end position="21"/>
    </location>
</feature>
<proteinExistence type="predicted"/>
<dbReference type="AlphaFoldDB" id="A0A844GV44"/>
<organism evidence="2 3">
    <name type="scientific">Cyanobacterium aponinum 0216</name>
    <dbReference type="NCBI Taxonomy" id="2676140"/>
    <lineage>
        <taxon>Bacteria</taxon>
        <taxon>Bacillati</taxon>
        <taxon>Cyanobacteriota</taxon>
        <taxon>Cyanophyceae</taxon>
        <taxon>Oscillatoriophycideae</taxon>
        <taxon>Chroococcales</taxon>
        <taxon>Geminocystaceae</taxon>
        <taxon>Cyanobacterium</taxon>
    </lineage>
</organism>
<reference evidence="2 3" key="1">
    <citation type="submission" date="2019-11" db="EMBL/GenBank/DDBJ databases">
        <title>Isolation of a new High Light Tolerant Cyanobacteria.</title>
        <authorList>
            <person name="Dobson Z."/>
            <person name="Vaughn N."/>
            <person name="Vaughn M."/>
            <person name="Fromme P."/>
            <person name="Mazor Y."/>
        </authorList>
    </citation>
    <scope>NUCLEOTIDE SEQUENCE [LARGE SCALE GENOMIC DNA]</scope>
    <source>
        <strain evidence="2 3">0216</strain>
    </source>
</reference>
<protein>
    <submittedName>
        <fullName evidence="2">Uncharacterized protein</fullName>
    </submittedName>
</protein>
<feature type="region of interest" description="Disordered" evidence="1">
    <location>
        <begin position="96"/>
        <end position="132"/>
    </location>
</feature>
<evidence type="ECO:0000313" key="3">
    <source>
        <dbReference type="Proteomes" id="UP000437131"/>
    </source>
</evidence>
<dbReference type="Proteomes" id="UP000437131">
    <property type="component" value="Unassembled WGS sequence"/>
</dbReference>
<feature type="compositionally biased region" description="Basic residues" evidence="1">
    <location>
        <begin position="96"/>
        <end position="117"/>
    </location>
</feature>